<feature type="region of interest" description="Disordered" evidence="1">
    <location>
        <begin position="1"/>
        <end position="72"/>
    </location>
</feature>
<protein>
    <submittedName>
        <fullName evidence="2">Uncharacterized protein</fullName>
    </submittedName>
</protein>
<evidence type="ECO:0000313" key="3">
    <source>
        <dbReference type="Proteomes" id="UP001357485"/>
    </source>
</evidence>
<feature type="region of interest" description="Disordered" evidence="1">
    <location>
        <begin position="144"/>
        <end position="230"/>
    </location>
</feature>
<keyword evidence="3" id="KW-1185">Reference proteome</keyword>
<feature type="compositionally biased region" description="Polar residues" evidence="1">
    <location>
        <begin position="1"/>
        <end position="13"/>
    </location>
</feature>
<sequence>MANGPTHESQPKNYSMDATAPLAGSCDDIQEERSESMAAPRSDWSGDDGLFRRRHPHEKFSGPTDGSVETANLLPNTPELRGQSLRLLDYEYDCQGRVSTCPKGPPRGHTLDDIAARLAVADSEDFQEAVNRATGGDDVDWTWNKNSFAKSPPETRVPNASPASHMRWPHELETSNSSNKANLSRTEHEHTVDTNMREIRRPWLSDEGLSSETCNDNRVSPNKSILSPMSETWTGDEEFYHSSATAESRPKTQTVPSWLKRIAGRQKHSSLFPGGLWRHDSATCQTRPAFKAVVQDENLMHNDVNNDDASYRSSTGEDIYSALLENLSSPSSSYEGYSSPSPVRRHNTLCETSSRGVDGDEISLAPPELEPRRRSFPSLQCLPQASRVLGTHRGVNTLSEALIGHQETKQIIRKASNETADDDNDYVVHTHKSEPWTTQSSEPQIIIGASSGGTAYDADWEDASPYRAPDTAHGQISTKPNISSSKSLIASRTTYGQLSRLSTAFSRTLGTPIRNECTVSTRHCSTDGEEEFLSAEESHAPALLSRPTRTFQRKTGMTRLKCSPAAPTLRGDMHGRCDSLISETPTCVERTAPASANKGPRHFPCADSHIDRAGREHNAAFTMCGRSSHTTMEDLERFNPNVHDADESELPWCTDNARLRLNAEQRKQLYASANAALEARAKQPYHTMTQESLRFTKADAVVTTIHDELPDGYEPHVSLSSLSGKPIAIELSSREGNNDLDTRATPTGIATSCTFSDDPAWGAALRDLRGDFATPAVAANPPSSPTPDGLAASINGRQRPVDRDESTFTFGERYSVGTANPHSKSRAVVAPSGHKAQSASSAPRHPASSSTAPPAPAPSADAAQHPYTVGSIIAATRRALHDNSASAANGAADRRAAHAKAHHGNGGDAADDDGDTPLSPLSPDVELHRGSLRREKRKRAASYFDPDLVGPEVERGSPRKRGV</sequence>
<feature type="region of interest" description="Disordered" evidence="1">
    <location>
        <begin position="774"/>
        <end position="863"/>
    </location>
</feature>
<evidence type="ECO:0000256" key="1">
    <source>
        <dbReference type="SAM" id="MobiDB-lite"/>
    </source>
</evidence>
<organism evidence="2 3">
    <name type="scientific">Cryomyces antarcticus</name>
    <dbReference type="NCBI Taxonomy" id="329879"/>
    <lineage>
        <taxon>Eukaryota</taxon>
        <taxon>Fungi</taxon>
        <taxon>Dikarya</taxon>
        <taxon>Ascomycota</taxon>
        <taxon>Pezizomycotina</taxon>
        <taxon>Dothideomycetes</taxon>
        <taxon>Dothideomycetes incertae sedis</taxon>
        <taxon>Cryomyces</taxon>
    </lineage>
</organism>
<comment type="caution">
    <text evidence="2">The sequence shown here is derived from an EMBL/GenBank/DDBJ whole genome shotgun (WGS) entry which is preliminary data.</text>
</comment>
<evidence type="ECO:0000313" key="2">
    <source>
        <dbReference type="EMBL" id="KAK5127677.1"/>
    </source>
</evidence>
<feature type="compositionally biased region" description="Low complexity" evidence="1">
    <location>
        <begin position="836"/>
        <end position="863"/>
    </location>
</feature>
<feature type="compositionally biased region" description="Polar residues" evidence="1">
    <location>
        <begin position="174"/>
        <end position="184"/>
    </location>
</feature>
<feature type="region of interest" description="Disordered" evidence="1">
    <location>
        <begin position="884"/>
        <end position="963"/>
    </location>
</feature>
<feature type="compositionally biased region" description="Basic and acidic residues" evidence="1">
    <location>
        <begin position="185"/>
        <end position="204"/>
    </location>
</feature>
<proteinExistence type="predicted"/>
<gene>
    <name evidence="2" type="ORF">LTR16_002796</name>
</gene>
<dbReference type="EMBL" id="JAVRRA010024860">
    <property type="protein sequence ID" value="KAK5127677.1"/>
    <property type="molecule type" value="Genomic_DNA"/>
</dbReference>
<reference evidence="2 3" key="1">
    <citation type="submission" date="2023-08" db="EMBL/GenBank/DDBJ databases">
        <title>Black Yeasts Isolated from many extreme environments.</title>
        <authorList>
            <person name="Coleine C."/>
            <person name="Stajich J.E."/>
            <person name="Selbmann L."/>
        </authorList>
    </citation>
    <scope>NUCLEOTIDE SEQUENCE [LARGE SCALE GENOMIC DNA]</scope>
    <source>
        <strain evidence="2 3">CCFEE 536</strain>
    </source>
</reference>
<feature type="compositionally biased region" description="Polar residues" evidence="1">
    <location>
        <begin position="208"/>
        <end position="230"/>
    </location>
</feature>
<name>A0ABR0KSY0_9PEZI</name>
<accession>A0ABR0KSY0</accession>
<dbReference type="Proteomes" id="UP001357485">
    <property type="component" value="Unassembled WGS sequence"/>
</dbReference>